<dbReference type="EMBL" id="LHPF02000011">
    <property type="protein sequence ID" value="PSC72092.1"/>
    <property type="molecule type" value="Genomic_DNA"/>
</dbReference>
<evidence type="ECO:0000256" key="5">
    <source>
        <dbReference type="SAM" id="MobiDB-lite"/>
    </source>
</evidence>
<reference evidence="8 9" key="1">
    <citation type="journal article" date="2018" name="Plant J.">
        <title>Genome sequences of Chlorella sorokiniana UTEX 1602 and Micractinium conductrix SAG 241.80: implications to maltose excretion by a green alga.</title>
        <authorList>
            <person name="Arriola M.B."/>
            <person name="Velmurugan N."/>
            <person name="Zhang Y."/>
            <person name="Plunkett M.H."/>
            <person name="Hondzo H."/>
            <person name="Barney B.M."/>
        </authorList>
    </citation>
    <scope>NUCLEOTIDE SEQUENCE [LARGE SCALE GENOMIC DNA]</scope>
    <source>
        <strain evidence="8 9">SAG 241.80</strain>
    </source>
</reference>
<evidence type="ECO:0000256" key="2">
    <source>
        <dbReference type="ARBA" id="ARBA00022729"/>
    </source>
</evidence>
<feature type="compositionally biased region" description="Acidic residues" evidence="5">
    <location>
        <begin position="358"/>
        <end position="368"/>
    </location>
</feature>
<dbReference type="STRING" id="554055.A0A2P6VDD7"/>
<name>A0A2P6VDD7_9CHLO</name>
<protein>
    <submittedName>
        <fullName evidence="8">Endoplasmic reticulum lectin 1-like isoform A</fullName>
    </submittedName>
</protein>
<dbReference type="GO" id="GO:0030246">
    <property type="term" value="F:carbohydrate binding"/>
    <property type="evidence" value="ECO:0007669"/>
    <property type="project" value="UniProtKB-KW"/>
</dbReference>
<keyword evidence="9" id="KW-1185">Reference proteome</keyword>
<evidence type="ECO:0000313" key="8">
    <source>
        <dbReference type="EMBL" id="PSC72092.1"/>
    </source>
</evidence>
<dbReference type="SUPFAM" id="SSF50911">
    <property type="entry name" value="Mannose 6-phosphate receptor domain"/>
    <property type="match status" value="1"/>
</dbReference>
<feature type="domain" description="MRH" evidence="7">
    <location>
        <begin position="134"/>
        <end position="257"/>
    </location>
</feature>
<evidence type="ECO:0000256" key="6">
    <source>
        <dbReference type="SAM" id="SignalP"/>
    </source>
</evidence>
<evidence type="ECO:0000256" key="3">
    <source>
        <dbReference type="ARBA" id="ARBA00022824"/>
    </source>
</evidence>
<feature type="compositionally biased region" description="Low complexity" evidence="5">
    <location>
        <begin position="96"/>
        <end position="114"/>
    </location>
</feature>
<feature type="chain" id="PRO_5015105549" evidence="6">
    <location>
        <begin position="22"/>
        <end position="368"/>
    </location>
</feature>
<keyword evidence="3" id="KW-0256">Endoplasmic reticulum</keyword>
<dbReference type="GO" id="GO:0005788">
    <property type="term" value="C:endoplasmic reticulum lumen"/>
    <property type="evidence" value="ECO:0007669"/>
    <property type="project" value="TreeGrafter"/>
</dbReference>
<gene>
    <name evidence="8" type="ORF">C2E20_4494</name>
</gene>
<dbReference type="InterPro" id="IPR012913">
    <property type="entry name" value="OS9-like_dom"/>
</dbReference>
<dbReference type="Pfam" id="PF07915">
    <property type="entry name" value="PRKCSH"/>
    <property type="match status" value="1"/>
</dbReference>
<proteinExistence type="predicted"/>
<dbReference type="AlphaFoldDB" id="A0A2P6VDD7"/>
<keyword evidence="4" id="KW-1015">Disulfide bond</keyword>
<feature type="compositionally biased region" description="Acidic residues" evidence="5">
    <location>
        <begin position="335"/>
        <end position="350"/>
    </location>
</feature>
<dbReference type="Gene3D" id="2.70.130.10">
    <property type="entry name" value="Mannose-6-phosphate receptor binding domain"/>
    <property type="match status" value="1"/>
</dbReference>
<dbReference type="Proteomes" id="UP000239649">
    <property type="component" value="Unassembled WGS sequence"/>
</dbReference>
<comment type="caution">
    <text evidence="8">The sequence shown here is derived from an EMBL/GenBank/DDBJ whole genome shotgun (WGS) entry which is preliminary data.</text>
</comment>
<feature type="region of interest" description="Disordered" evidence="5">
    <location>
        <begin position="303"/>
        <end position="368"/>
    </location>
</feature>
<dbReference type="GO" id="GO:0030968">
    <property type="term" value="P:endoplasmic reticulum unfolded protein response"/>
    <property type="evidence" value="ECO:0007669"/>
    <property type="project" value="InterPro"/>
</dbReference>
<feature type="signal peptide" evidence="6">
    <location>
        <begin position="1"/>
        <end position="21"/>
    </location>
</feature>
<evidence type="ECO:0000313" key="9">
    <source>
        <dbReference type="Proteomes" id="UP000239649"/>
    </source>
</evidence>
<feature type="region of interest" description="Disordered" evidence="5">
    <location>
        <begin position="89"/>
        <end position="123"/>
    </location>
</feature>
<evidence type="ECO:0000256" key="1">
    <source>
        <dbReference type="ARBA" id="ARBA00004240"/>
    </source>
</evidence>
<dbReference type="InterPro" id="IPR009011">
    <property type="entry name" value="Man6P_isomerase_rcpt-bd_dom_sf"/>
</dbReference>
<accession>A0A2P6VDD7</accession>
<keyword evidence="2 6" id="KW-0732">Signal</keyword>
<comment type="subcellular location">
    <subcellularLocation>
        <location evidence="1">Endoplasmic reticulum</location>
    </subcellularLocation>
</comment>
<dbReference type="PANTHER" id="PTHR15414:SF0">
    <property type="entry name" value="ENDOPLASMIC RETICULUM LECTIN 1"/>
    <property type="match status" value="1"/>
</dbReference>
<evidence type="ECO:0000256" key="4">
    <source>
        <dbReference type="ARBA" id="ARBA00023157"/>
    </source>
</evidence>
<dbReference type="InterPro" id="IPR044865">
    <property type="entry name" value="MRH_dom"/>
</dbReference>
<dbReference type="GO" id="GO:0030970">
    <property type="term" value="P:retrograde protein transport, ER to cytosol"/>
    <property type="evidence" value="ECO:0007669"/>
    <property type="project" value="TreeGrafter"/>
</dbReference>
<sequence>MAGLGCRQALVALAIASAGIAAGVGAQVAFINQGPVAKFVDGEEGRPYVLGFASGTGEEPPMWPHRAMLMRSANGTRYRCYLPVEEGGDEGGSGAAGSSSAAAGSVAKQQGAQATQGSLSQKRKPTDLLEALAEHCYYHYEEWWTYELCYRKHVRQYRKRGDNQVEIEYLLGIHDELEQAEDEDAIQVDTSDVSGGMRYITQLYSEGEECDLTGQPRQVEVRFTCGADAGGTRLLSIKEPASCAYVLTVATPRLCKHPAFAEQPQAASLIRCHPLGEGGGAAAAAVEAPGSCGAAPGSSCAAAAGGGNSSSGSGSSGLVDDPPPGLSAAVLDLAGETDEYEGYDDDDDGGDLLSQLMDGEDDEDDPYY</sequence>
<evidence type="ECO:0000259" key="7">
    <source>
        <dbReference type="PROSITE" id="PS51914"/>
    </source>
</evidence>
<dbReference type="OrthoDB" id="448954at2759"/>
<dbReference type="InterPro" id="IPR045149">
    <property type="entry name" value="OS-9-like"/>
</dbReference>
<dbReference type="PANTHER" id="PTHR15414">
    <property type="entry name" value="OS-9-RELATED"/>
    <property type="match status" value="1"/>
</dbReference>
<organism evidence="8 9">
    <name type="scientific">Micractinium conductrix</name>
    <dbReference type="NCBI Taxonomy" id="554055"/>
    <lineage>
        <taxon>Eukaryota</taxon>
        <taxon>Viridiplantae</taxon>
        <taxon>Chlorophyta</taxon>
        <taxon>core chlorophytes</taxon>
        <taxon>Trebouxiophyceae</taxon>
        <taxon>Chlorellales</taxon>
        <taxon>Chlorellaceae</taxon>
        <taxon>Chlorella clade</taxon>
        <taxon>Micractinium</taxon>
    </lineage>
</organism>
<dbReference type="PROSITE" id="PS51914">
    <property type="entry name" value="MRH"/>
    <property type="match status" value="1"/>
</dbReference>